<name>A0A9P8YH42_9PEZI</name>
<dbReference type="RefSeq" id="XP_046016975.1">
    <property type="nucleotide sequence ID" value="XM_046163269.1"/>
</dbReference>
<proteinExistence type="predicted"/>
<organism evidence="1 2">
    <name type="scientific">Microdochium trichocladiopsis</name>
    <dbReference type="NCBI Taxonomy" id="1682393"/>
    <lineage>
        <taxon>Eukaryota</taxon>
        <taxon>Fungi</taxon>
        <taxon>Dikarya</taxon>
        <taxon>Ascomycota</taxon>
        <taxon>Pezizomycotina</taxon>
        <taxon>Sordariomycetes</taxon>
        <taxon>Xylariomycetidae</taxon>
        <taxon>Xylariales</taxon>
        <taxon>Microdochiaceae</taxon>
        <taxon>Microdochium</taxon>
    </lineage>
</organism>
<dbReference type="EMBL" id="JAGTJQ010000002">
    <property type="protein sequence ID" value="KAH7037854.1"/>
    <property type="molecule type" value="Genomic_DNA"/>
</dbReference>
<accession>A0A9P8YH42</accession>
<sequence>MSFSWHFSSICAGTLARNFFVGPINIWHSVTLPSDPISTIFTALLTAAESSRPRFPFILVLVQRSMQENAIVLDYKNGIDVVCMQSAGGIGREQRKDK</sequence>
<dbReference type="GeneID" id="70192815"/>
<reference evidence="1" key="1">
    <citation type="journal article" date="2021" name="Nat. Commun.">
        <title>Genetic determinants of endophytism in the Arabidopsis root mycobiome.</title>
        <authorList>
            <person name="Mesny F."/>
            <person name="Miyauchi S."/>
            <person name="Thiergart T."/>
            <person name="Pickel B."/>
            <person name="Atanasova L."/>
            <person name="Karlsson M."/>
            <person name="Huettel B."/>
            <person name="Barry K.W."/>
            <person name="Haridas S."/>
            <person name="Chen C."/>
            <person name="Bauer D."/>
            <person name="Andreopoulos W."/>
            <person name="Pangilinan J."/>
            <person name="LaButti K."/>
            <person name="Riley R."/>
            <person name="Lipzen A."/>
            <person name="Clum A."/>
            <person name="Drula E."/>
            <person name="Henrissat B."/>
            <person name="Kohler A."/>
            <person name="Grigoriev I.V."/>
            <person name="Martin F.M."/>
            <person name="Hacquard S."/>
        </authorList>
    </citation>
    <scope>NUCLEOTIDE SEQUENCE</scope>
    <source>
        <strain evidence="1">MPI-CAGE-CH-0230</strain>
    </source>
</reference>
<keyword evidence="2" id="KW-1185">Reference proteome</keyword>
<protein>
    <submittedName>
        <fullName evidence="1">Uncharacterized protein</fullName>
    </submittedName>
</protein>
<gene>
    <name evidence="1" type="ORF">B0I36DRAFT_72077</name>
</gene>
<dbReference type="AlphaFoldDB" id="A0A9P8YH42"/>
<dbReference type="Proteomes" id="UP000756346">
    <property type="component" value="Unassembled WGS sequence"/>
</dbReference>
<evidence type="ECO:0000313" key="2">
    <source>
        <dbReference type="Proteomes" id="UP000756346"/>
    </source>
</evidence>
<comment type="caution">
    <text evidence="1">The sequence shown here is derived from an EMBL/GenBank/DDBJ whole genome shotgun (WGS) entry which is preliminary data.</text>
</comment>
<evidence type="ECO:0000313" key="1">
    <source>
        <dbReference type="EMBL" id="KAH7037854.1"/>
    </source>
</evidence>